<dbReference type="PROSITE" id="PS51225">
    <property type="entry name" value="MARVEL"/>
    <property type="match status" value="1"/>
</dbReference>
<evidence type="ECO:0000256" key="5">
    <source>
        <dbReference type="PROSITE-ProRule" id="PRU00581"/>
    </source>
</evidence>
<name>A0AA36GMA7_CYLNA</name>
<evidence type="ECO:0000256" key="4">
    <source>
        <dbReference type="ARBA" id="ARBA00023136"/>
    </source>
</evidence>
<evidence type="ECO:0000256" key="2">
    <source>
        <dbReference type="ARBA" id="ARBA00022692"/>
    </source>
</evidence>
<keyword evidence="2 5" id="KW-0812">Transmembrane</keyword>
<evidence type="ECO:0000256" key="3">
    <source>
        <dbReference type="ARBA" id="ARBA00022989"/>
    </source>
</evidence>
<dbReference type="InterPro" id="IPR008253">
    <property type="entry name" value="Marvel"/>
</dbReference>
<feature type="transmembrane region" description="Helical" evidence="6">
    <location>
        <begin position="120"/>
        <end position="143"/>
    </location>
</feature>
<feature type="transmembrane region" description="Helical" evidence="6">
    <location>
        <begin position="21"/>
        <end position="42"/>
    </location>
</feature>
<feature type="transmembrane region" description="Helical" evidence="6">
    <location>
        <begin position="88"/>
        <end position="108"/>
    </location>
</feature>
<sequence length="170" mass="18828">MTRDGQSIPSHDKPRFESWNLVTPTAALRIFQALFSVCTLALLMSVGSHFSPTYAALATATAASVISPALVLIFAFNLHSITTNIDWILWESIYAGSFGFLFAVNSITMTYSSMRWEYTAWYLGAVTCFLVAIAFLVDLAMLVRLQVKNPCARHSQDSARIHLPKAEIAF</sequence>
<organism evidence="8 9">
    <name type="scientific">Cylicocyclus nassatus</name>
    <name type="common">Nematode worm</name>
    <dbReference type="NCBI Taxonomy" id="53992"/>
    <lineage>
        <taxon>Eukaryota</taxon>
        <taxon>Metazoa</taxon>
        <taxon>Ecdysozoa</taxon>
        <taxon>Nematoda</taxon>
        <taxon>Chromadorea</taxon>
        <taxon>Rhabditida</taxon>
        <taxon>Rhabditina</taxon>
        <taxon>Rhabditomorpha</taxon>
        <taxon>Strongyloidea</taxon>
        <taxon>Strongylidae</taxon>
        <taxon>Cylicocyclus</taxon>
    </lineage>
</organism>
<evidence type="ECO:0000256" key="1">
    <source>
        <dbReference type="ARBA" id="ARBA00004141"/>
    </source>
</evidence>
<comment type="caution">
    <text evidence="8">The sequence shown here is derived from an EMBL/GenBank/DDBJ whole genome shotgun (WGS) entry which is preliminary data.</text>
</comment>
<dbReference type="EMBL" id="CATQJL010000112">
    <property type="protein sequence ID" value="CAJ0594700.1"/>
    <property type="molecule type" value="Genomic_DNA"/>
</dbReference>
<dbReference type="Proteomes" id="UP001176961">
    <property type="component" value="Unassembled WGS sequence"/>
</dbReference>
<accession>A0AA36GMA7</accession>
<gene>
    <name evidence="8" type="ORF">CYNAS_LOCUS6683</name>
</gene>
<keyword evidence="3 6" id="KW-1133">Transmembrane helix</keyword>
<keyword evidence="4 5" id="KW-0472">Membrane</keyword>
<feature type="domain" description="MARVEL" evidence="7">
    <location>
        <begin position="20"/>
        <end position="147"/>
    </location>
</feature>
<reference evidence="8" key="1">
    <citation type="submission" date="2023-07" db="EMBL/GenBank/DDBJ databases">
        <authorList>
            <consortium name="CYATHOMIX"/>
        </authorList>
    </citation>
    <scope>NUCLEOTIDE SEQUENCE</scope>
    <source>
        <strain evidence="8">N/A</strain>
    </source>
</reference>
<dbReference type="GO" id="GO:0016020">
    <property type="term" value="C:membrane"/>
    <property type="evidence" value="ECO:0007669"/>
    <property type="project" value="UniProtKB-SubCell"/>
</dbReference>
<dbReference type="AlphaFoldDB" id="A0AA36GMA7"/>
<comment type="subcellular location">
    <subcellularLocation>
        <location evidence="1">Membrane</location>
        <topology evidence="1">Multi-pass membrane protein</topology>
    </subcellularLocation>
</comment>
<evidence type="ECO:0000256" key="6">
    <source>
        <dbReference type="SAM" id="Phobius"/>
    </source>
</evidence>
<keyword evidence="9" id="KW-1185">Reference proteome</keyword>
<protein>
    <recommendedName>
        <fullName evidence="7">MARVEL domain-containing protein</fullName>
    </recommendedName>
</protein>
<feature type="transmembrane region" description="Helical" evidence="6">
    <location>
        <begin position="54"/>
        <end position="76"/>
    </location>
</feature>
<evidence type="ECO:0000313" key="8">
    <source>
        <dbReference type="EMBL" id="CAJ0594700.1"/>
    </source>
</evidence>
<evidence type="ECO:0000313" key="9">
    <source>
        <dbReference type="Proteomes" id="UP001176961"/>
    </source>
</evidence>
<proteinExistence type="predicted"/>
<evidence type="ECO:0000259" key="7">
    <source>
        <dbReference type="PROSITE" id="PS51225"/>
    </source>
</evidence>